<keyword evidence="4" id="KW-0862">Zinc</keyword>
<keyword evidence="3" id="KW-0863">Zinc-finger</keyword>
<dbReference type="Pfam" id="PF08783">
    <property type="entry name" value="DWNN"/>
    <property type="match status" value="1"/>
</dbReference>
<keyword evidence="6" id="KW-0472">Membrane</keyword>
<keyword evidence="5" id="KW-0539">Nucleus</keyword>
<organism evidence="8">
    <name type="scientific">Rhipicephalus zambeziensis</name>
    <dbReference type="NCBI Taxonomy" id="60191"/>
    <lineage>
        <taxon>Eukaryota</taxon>
        <taxon>Metazoa</taxon>
        <taxon>Ecdysozoa</taxon>
        <taxon>Arthropoda</taxon>
        <taxon>Chelicerata</taxon>
        <taxon>Arachnida</taxon>
        <taxon>Acari</taxon>
        <taxon>Parasitiformes</taxon>
        <taxon>Ixodida</taxon>
        <taxon>Ixodoidea</taxon>
        <taxon>Ixodidae</taxon>
        <taxon>Rhipicephalinae</taxon>
        <taxon>Rhipicephalus</taxon>
        <taxon>Rhipicephalus</taxon>
    </lineage>
</organism>
<dbReference type="GO" id="GO:0005634">
    <property type="term" value="C:nucleus"/>
    <property type="evidence" value="ECO:0007669"/>
    <property type="project" value="UniProtKB-SubCell"/>
</dbReference>
<dbReference type="GO" id="GO:0006511">
    <property type="term" value="P:ubiquitin-dependent protein catabolic process"/>
    <property type="evidence" value="ECO:0007669"/>
    <property type="project" value="TreeGrafter"/>
</dbReference>
<proteinExistence type="predicted"/>
<dbReference type="PANTHER" id="PTHR15439:SF0">
    <property type="entry name" value="CELL DIVISION CYCLE AND APOPTOSIS REGULATOR PROTEIN 1-RELATED"/>
    <property type="match status" value="1"/>
</dbReference>
<dbReference type="PROSITE" id="PS51282">
    <property type="entry name" value="DWNN"/>
    <property type="match status" value="1"/>
</dbReference>
<evidence type="ECO:0000256" key="6">
    <source>
        <dbReference type="SAM" id="Phobius"/>
    </source>
</evidence>
<dbReference type="PANTHER" id="PTHR15439">
    <property type="entry name" value="RETINOBLASTOMA-BINDING PROTEIN 6"/>
    <property type="match status" value="1"/>
</dbReference>
<feature type="domain" description="DWNN" evidence="7">
    <location>
        <begin position="3"/>
        <end position="76"/>
    </location>
</feature>
<evidence type="ECO:0000313" key="8">
    <source>
        <dbReference type="EMBL" id="MAA18652.1"/>
    </source>
</evidence>
<dbReference type="GO" id="GO:0008270">
    <property type="term" value="F:zinc ion binding"/>
    <property type="evidence" value="ECO:0007669"/>
    <property type="project" value="UniProtKB-KW"/>
</dbReference>
<evidence type="ECO:0000256" key="5">
    <source>
        <dbReference type="ARBA" id="ARBA00023242"/>
    </source>
</evidence>
<dbReference type="GO" id="GO:0016567">
    <property type="term" value="P:protein ubiquitination"/>
    <property type="evidence" value="ECO:0007669"/>
    <property type="project" value="InterPro"/>
</dbReference>
<dbReference type="Gene3D" id="3.10.20.90">
    <property type="entry name" value="Phosphatidylinositol 3-kinase Catalytic Subunit, Chain A, domain 1"/>
    <property type="match status" value="1"/>
</dbReference>
<evidence type="ECO:0000256" key="2">
    <source>
        <dbReference type="ARBA" id="ARBA00022723"/>
    </source>
</evidence>
<reference evidence="8" key="1">
    <citation type="journal article" date="2017" name="Parasit. Vectors">
        <title>Sialotranscriptomics of Rhipicephalus zambeziensis reveals intricate expression profiles of secretory proteins and suggests tight temporal transcriptional regulation during blood-feeding.</title>
        <authorList>
            <person name="de Castro M.H."/>
            <person name="de Klerk D."/>
            <person name="Pienaar R."/>
            <person name="Rees D.J.G."/>
            <person name="Mans B.J."/>
        </authorList>
    </citation>
    <scope>NUCLEOTIDE SEQUENCE</scope>
    <source>
        <tissue evidence="8">Salivary glands</tissue>
    </source>
</reference>
<dbReference type="GO" id="GO:0006397">
    <property type="term" value="P:mRNA processing"/>
    <property type="evidence" value="ECO:0007669"/>
    <property type="project" value="InterPro"/>
</dbReference>
<keyword evidence="6" id="KW-1133">Transmembrane helix</keyword>
<dbReference type="InterPro" id="IPR014891">
    <property type="entry name" value="DWNN_domain"/>
</dbReference>
<dbReference type="GO" id="GO:0061630">
    <property type="term" value="F:ubiquitin protein ligase activity"/>
    <property type="evidence" value="ECO:0007669"/>
    <property type="project" value="InterPro"/>
</dbReference>
<dbReference type="FunFam" id="3.10.20.90:FF:000070">
    <property type="entry name" value="E3 ubiquitin-protein ligase RBBP6 isoform X2"/>
    <property type="match status" value="1"/>
</dbReference>
<dbReference type="SMART" id="SM01180">
    <property type="entry name" value="DWNN"/>
    <property type="match status" value="1"/>
</dbReference>
<sequence length="199" mass="22098">MSVHYKFKSSLDFDTVTFDGLHISVGELKKNILQQKKIGKGADFDLQITNAQTKEVYTSDDYLIPKNTSVIVARVPVTTTGRKNCRERNRDGEHSVPDVCNPLWGKKCTCKNPYSYSSSTTTTLRQIGAFCAAPVVVCLALMVVMMMMSSPLSRRGHFARRGKSAPADLSTAPPSLGRWSRSALYIRPPFAREARLACF</sequence>
<evidence type="ECO:0000256" key="3">
    <source>
        <dbReference type="ARBA" id="ARBA00022771"/>
    </source>
</evidence>
<name>A0A224YXV7_9ACAR</name>
<evidence type="ECO:0000256" key="1">
    <source>
        <dbReference type="ARBA" id="ARBA00004123"/>
    </source>
</evidence>
<dbReference type="AlphaFoldDB" id="A0A224YXV7"/>
<evidence type="ECO:0000259" key="7">
    <source>
        <dbReference type="PROSITE" id="PS51282"/>
    </source>
</evidence>
<keyword evidence="6" id="KW-0812">Transmembrane</keyword>
<dbReference type="EMBL" id="GFPF01007506">
    <property type="protein sequence ID" value="MAA18652.1"/>
    <property type="molecule type" value="Transcribed_RNA"/>
</dbReference>
<keyword evidence="2" id="KW-0479">Metal-binding</keyword>
<evidence type="ECO:0000256" key="4">
    <source>
        <dbReference type="ARBA" id="ARBA00022833"/>
    </source>
</evidence>
<comment type="subcellular location">
    <subcellularLocation>
        <location evidence="1">Nucleus</location>
    </subcellularLocation>
</comment>
<feature type="transmembrane region" description="Helical" evidence="6">
    <location>
        <begin position="127"/>
        <end position="148"/>
    </location>
</feature>
<accession>A0A224YXV7</accession>
<dbReference type="InterPro" id="IPR033489">
    <property type="entry name" value="RBBP6"/>
</dbReference>
<protein>
    <submittedName>
        <fullName evidence="8">E3 ubiquitin-protein ligase RBBP6</fullName>
    </submittedName>
</protein>